<dbReference type="Pfam" id="PF18916">
    <property type="entry name" value="Lycopene_cyc"/>
    <property type="match status" value="2"/>
</dbReference>
<dbReference type="GO" id="GO:0016020">
    <property type="term" value="C:membrane"/>
    <property type="evidence" value="ECO:0007669"/>
    <property type="project" value="UniProtKB-SubCell"/>
</dbReference>
<feature type="transmembrane region" description="Helical" evidence="8">
    <location>
        <begin position="216"/>
        <end position="236"/>
    </location>
</feature>
<feature type="domain" description="Lycopene cyclase" evidence="9">
    <location>
        <begin position="171"/>
        <end position="230"/>
    </location>
</feature>
<dbReference type="RefSeq" id="WP_159763243.1">
    <property type="nucleotide sequence ID" value="NZ_WUUT01000002.1"/>
</dbReference>
<feature type="transmembrane region" description="Helical" evidence="8">
    <location>
        <begin position="38"/>
        <end position="55"/>
    </location>
</feature>
<comment type="pathway">
    <text evidence="2">Carotenoid biosynthesis.</text>
</comment>
<evidence type="ECO:0000259" key="9">
    <source>
        <dbReference type="Pfam" id="PF18916"/>
    </source>
</evidence>
<proteinExistence type="predicted"/>
<evidence type="ECO:0000256" key="6">
    <source>
        <dbReference type="ARBA" id="ARBA00023136"/>
    </source>
</evidence>
<keyword evidence="6 8" id="KW-0472">Membrane</keyword>
<sequence>MSTLTYLEFHLLFVLPPMLLLGALAYARTDTWSGPRPLSGLAILLFLALVYTIPWDNLLIAEGVWWYGDGATNGYIWQAPIGEYLFFVFQPIVVCLWLFQFPTVADVSLVRIPIWQRGLGVAAGLVVSAVGYAMLGVQSLYYLGAILFWSGPILSIHWGFGWPYLWRVRKTLLVGITVPTLYLCTIDRLAIEWGIWILSDAHTTGITVLGLPIEEGAFFTMTSIFAVQTLLMYMWLLDRVDRGELKEWKLALTNRQPTTDLDG</sequence>
<evidence type="ECO:0000256" key="5">
    <source>
        <dbReference type="ARBA" id="ARBA00022989"/>
    </source>
</evidence>
<keyword evidence="3 8" id="KW-0812">Transmembrane</keyword>
<evidence type="ECO:0000256" key="3">
    <source>
        <dbReference type="ARBA" id="ARBA00022692"/>
    </source>
</evidence>
<evidence type="ECO:0000256" key="8">
    <source>
        <dbReference type="SAM" id="Phobius"/>
    </source>
</evidence>
<evidence type="ECO:0000256" key="2">
    <source>
        <dbReference type="ARBA" id="ARBA00004829"/>
    </source>
</evidence>
<keyword evidence="7" id="KW-0413">Isomerase</keyword>
<keyword evidence="11" id="KW-1185">Reference proteome</keyword>
<dbReference type="NCBIfam" id="TIGR03462">
    <property type="entry name" value="CarR_dom_SF"/>
    <property type="match status" value="2"/>
</dbReference>
<organism evidence="10 11">
    <name type="scientific">Halovenus carboxidivorans</name>
    <dbReference type="NCBI Taxonomy" id="2692199"/>
    <lineage>
        <taxon>Archaea</taxon>
        <taxon>Methanobacteriati</taxon>
        <taxon>Methanobacteriota</taxon>
        <taxon>Stenosarchaea group</taxon>
        <taxon>Halobacteria</taxon>
        <taxon>Halobacteriales</taxon>
        <taxon>Haloarculaceae</taxon>
        <taxon>Halovenus</taxon>
    </lineage>
</organism>
<dbReference type="GO" id="GO:0016117">
    <property type="term" value="P:carotenoid biosynthetic process"/>
    <property type="evidence" value="ECO:0007669"/>
    <property type="project" value="UniProtKB-KW"/>
</dbReference>
<dbReference type="GO" id="GO:0045436">
    <property type="term" value="F:lycopene beta cyclase activity"/>
    <property type="evidence" value="ECO:0007669"/>
    <property type="project" value="UniProtKB-ARBA"/>
</dbReference>
<reference evidence="10 11" key="1">
    <citation type="submission" date="2019-12" db="EMBL/GenBank/DDBJ databases">
        <title>Isolation and characterization of three novel carbon monoxide-oxidizing members of Halobacteria from salione crusts and soils.</title>
        <authorList>
            <person name="Myers M.R."/>
            <person name="King G.M."/>
        </authorList>
    </citation>
    <scope>NUCLEOTIDE SEQUENCE [LARGE SCALE GENOMIC DNA]</scope>
    <source>
        <strain evidence="10 11">WSH3</strain>
    </source>
</reference>
<protein>
    <submittedName>
        <fullName evidence="10">Lycopene cyclase domain-containing protein</fullName>
    </submittedName>
</protein>
<gene>
    <name evidence="10" type="ORF">GRX03_05655</name>
</gene>
<dbReference type="Proteomes" id="UP000466535">
    <property type="component" value="Unassembled WGS sequence"/>
</dbReference>
<accession>A0A6B0T728</accession>
<feature type="transmembrane region" description="Helical" evidence="8">
    <location>
        <begin position="75"/>
        <end position="99"/>
    </location>
</feature>
<feature type="transmembrane region" description="Helical" evidence="8">
    <location>
        <begin position="172"/>
        <end position="196"/>
    </location>
</feature>
<evidence type="ECO:0000256" key="1">
    <source>
        <dbReference type="ARBA" id="ARBA00004141"/>
    </source>
</evidence>
<evidence type="ECO:0000313" key="10">
    <source>
        <dbReference type="EMBL" id="MXR51092.1"/>
    </source>
</evidence>
<evidence type="ECO:0000313" key="11">
    <source>
        <dbReference type="Proteomes" id="UP000466535"/>
    </source>
</evidence>
<evidence type="ECO:0000256" key="7">
    <source>
        <dbReference type="ARBA" id="ARBA00023235"/>
    </source>
</evidence>
<feature type="transmembrane region" description="Helical" evidence="8">
    <location>
        <begin position="141"/>
        <end position="160"/>
    </location>
</feature>
<dbReference type="OrthoDB" id="241129at2157"/>
<dbReference type="EMBL" id="WUUT01000002">
    <property type="protein sequence ID" value="MXR51092.1"/>
    <property type="molecule type" value="Genomic_DNA"/>
</dbReference>
<feature type="transmembrane region" description="Helical" evidence="8">
    <location>
        <begin position="119"/>
        <end position="135"/>
    </location>
</feature>
<comment type="caution">
    <text evidence="10">The sequence shown here is derived from an EMBL/GenBank/DDBJ whole genome shotgun (WGS) entry which is preliminary data.</text>
</comment>
<evidence type="ECO:0000256" key="4">
    <source>
        <dbReference type="ARBA" id="ARBA00022746"/>
    </source>
</evidence>
<keyword evidence="5 8" id="KW-1133">Transmembrane helix</keyword>
<feature type="transmembrane region" description="Helical" evidence="8">
    <location>
        <begin position="6"/>
        <end position="26"/>
    </location>
</feature>
<feature type="domain" description="Lycopene cyclase" evidence="9">
    <location>
        <begin position="18"/>
        <end position="93"/>
    </location>
</feature>
<dbReference type="AlphaFoldDB" id="A0A6B0T728"/>
<keyword evidence="4" id="KW-0125">Carotenoid biosynthesis</keyword>
<name>A0A6B0T728_9EURY</name>
<dbReference type="InterPro" id="IPR017825">
    <property type="entry name" value="Lycopene_cyclase_dom"/>
</dbReference>
<comment type="subcellular location">
    <subcellularLocation>
        <location evidence="1">Membrane</location>
        <topology evidence="1">Multi-pass membrane protein</topology>
    </subcellularLocation>
</comment>
<dbReference type="GO" id="GO:0016872">
    <property type="term" value="F:intramolecular lyase activity"/>
    <property type="evidence" value="ECO:0007669"/>
    <property type="project" value="InterPro"/>
</dbReference>